<protein>
    <submittedName>
        <fullName evidence="1">Uncharacterized protein</fullName>
    </submittedName>
</protein>
<dbReference type="Proteomes" id="UP001248541">
    <property type="component" value="Segment"/>
</dbReference>
<accession>A0AAE7RE90</accession>
<sequence length="167" mass="18582">MESSDCCSSDDFFPEVFDPFGDFEVDSQSWVFDTDTNTILDNGQPVDTPEIVEAVNSALETGTDPLTAARSAQEQINEAIAPNEPSDFLPETIFTVLSDDSVFFPDSSFSTATLRSFFGCKNRDIPGFVLIPARYLPRIRSGKANHSKRTPVLWLRNIDDDFSALFH</sequence>
<keyword evidence="2" id="KW-1185">Reference proteome</keyword>
<proteinExistence type="predicted"/>
<evidence type="ECO:0000313" key="2">
    <source>
        <dbReference type="Proteomes" id="UP001248541"/>
    </source>
</evidence>
<evidence type="ECO:0000313" key="1">
    <source>
        <dbReference type="EMBL" id="QTZ20026.1"/>
    </source>
</evidence>
<name>A0AAE7RE90_9VIRU</name>
<dbReference type="EMBL" id="MT457884">
    <property type="protein sequence ID" value="QTZ20026.1"/>
    <property type="molecule type" value="Genomic_DNA"/>
</dbReference>
<reference evidence="1" key="1">
    <citation type="submission" date="2020-05" db="EMBL/GenBank/DDBJ databases">
        <authorList>
            <person name="Yang S."/>
            <person name="Zhang W."/>
        </authorList>
    </citation>
    <scope>NUCLEOTIDE SEQUENCE</scope>
    <source>
        <strain evidence="1">CJY10</strain>
    </source>
</reference>
<organism evidence="1 2">
    <name type="scientific">Raccoon dog stool-Circo-like_virus</name>
    <dbReference type="NCBI Taxonomy" id="2829140"/>
    <lineage>
        <taxon>Viruses</taxon>
        <taxon>Monodnaviria</taxon>
        <taxon>Shotokuvirae</taxon>
        <taxon>Cressdnaviricota</taxon>
        <taxon>Arfiviricetes</taxon>
        <taxon>Rohanvirales</taxon>
        <taxon>Kirkoviridae</taxon>
        <taxon>Edravirus</taxon>
        <taxon>Edravirus khele</taxon>
    </lineage>
</organism>